<proteinExistence type="predicted"/>
<protein>
    <recommendedName>
        <fullName evidence="4">DUF4127 domain-containing protein</fullName>
    </recommendedName>
</protein>
<accession>A0A2Z3JG45</accession>
<evidence type="ECO:0000313" key="3">
    <source>
        <dbReference type="Proteomes" id="UP000245368"/>
    </source>
</evidence>
<feature type="signal peptide" evidence="1">
    <location>
        <begin position="1"/>
        <end position="23"/>
    </location>
</feature>
<keyword evidence="3" id="KW-1185">Reference proteome</keyword>
<reference evidence="2 3" key="1">
    <citation type="submission" date="2018-05" db="EMBL/GenBank/DDBJ databases">
        <title>Complete Genome Sequence of Deinococcus sp. strain 17bor-2.</title>
        <authorList>
            <person name="Srinivasan S."/>
        </authorList>
    </citation>
    <scope>NUCLEOTIDE SEQUENCE [LARGE SCALE GENOMIC DNA]</scope>
    <source>
        <strain evidence="2 3">17bor-2</strain>
    </source>
</reference>
<organism evidence="2 3">
    <name type="scientific">Deinococcus irradiatisoli</name>
    <dbReference type="NCBI Taxonomy" id="2202254"/>
    <lineage>
        <taxon>Bacteria</taxon>
        <taxon>Thermotogati</taxon>
        <taxon>Deinococcota</taxon>
        <taxon>Deinococci</taxon>
        <taxon>Deinococcales</taxon>
        <taxon>Deinococcaceae</taxon>
        <taxon>Deinococcus</taxon>
    </lineage>
</organism>
<feature type="chain" id="PRO_5016328498" description="DUF4127 domain-containing protein" evidence="1">
    <location>
        <begin position="24"/>
        <end position="432"/>
    </location>
</feature>
<evidence type="ECO:0000256" key="1">
    <source>
        <dbReference type="SAM" id="SignalP"/>
    </source>
</evidence>
<dbReference type="OrthoDB" id="56056at2"/>
<sequence length="432" mass="45634">MIRRTFFLRTLAACVLAAPLSQAQVLLPLDSRPATSTLPAAIAGLVSPDVRLAPQWLLGDAKQGADAAALHAWLAAQTVRADLPLIVSLDALAYGGLVQSRTSPVSAEEALSRLDILKARAAQGQPIYAFITLPRSPDATDRARNLAVVRAMLGWAAEGVFKELHVTWDDALPGSPAPQEGAELAKTAPGNVLIYPGADEVLSSLVARALAPQPASLRAEYSDPGKADALMKYEGIPLSRSVALHARAAGFTLPPSGDPAAARPAPLTLYVYNGGDTRKAALRISALLRSGPVAVADVNAVNQGNSKLWADLSTLRRPANLAALAAWGTPGNNIGSALAHAKIWLSGADPIKQDALLAHEYANDVLYSALLRPAVRKALPEAELGTPQASAVIEKLAQPDFPLRLGQRYTLDSASFPWGRSFEWQFDLKPLP</sequence>
<keyword evidence="1" id="KW-0732">Signal</keyword>
<evidence type="ECO:0008006" key="4">
    <source>
        <dbReference type="Google" id="ProtNLM"/>
    </source>
</evidence>
<dbReference type="InterPro" id="IPR025394">
    <property type="entry name" value="DUF4127"/>
</dbReference>
<evidence type="ECO:0000313" key="2">
    <source>
        <dbReference type="EMBL" id="AWN21869.1"/>
    </source>
</evidence>
<dbReference type="Pfam" id="PF13552">
    <property type="entry name" value="DUF4127"/>
    <property type="match status" value="1"/>
</dbReference>
<name>A0A2Z3JG45_9DEIO</name>
<dbReference type="AlphaFoldDB" id="A0A2Z3JG45"/>
<dbReference type="RefSeq" id="WP_109824450.1">
    <property type="nucleotide sequence ID" value="NZ_CP029494.1"/>
</dbReference>
<dbReference type="EMBL" id="CP029494">
    <property type="protein sequence ID" value="AWN21869.1"/>
    <property type="molecule type" value="Genomic_DNA"/>
</dbReference>
<dbReference type="Proteomes" id="UP000245368">
    <property type="component" value="Chromosome"/>
</dbReference>
<dbReference type="KEGG" id="dez:DKM44_00315"/>
<gene>
    <name evidence="2" type="ORF">DKM44_00315</name>
</gene>